<reference evidence="2" key="1">
    <citation type="submission" date="2016-10" db="EMBL/GenBank/DDBJ databases">
        <authorList>
            <person name="Benchimol M."/>
            <person name="Almeida L.G."/>
            <person name="Vasconcelos A.T."/>
            <person name="Perreira-Neves A."/>
            <person name="Rosa I.A."/>
            <person name="Tasca T."/>
            <person name="Bogo M.R."/>
            <person name="de Souza W."/>
        </authorList>
    </citation>
    <scope>NUCLEOTIDE SEQUENCE [LARGE SCALE GENOMIC DNA]</scope>
    <source>
        <strain evidence="2">K</strain>
    </source>
</reference>
<evidence type="ECO:0000256" key="1">
    <source>
        <dbReference type="SAM" id="Phobius"/>
    </source>
</evidence>
<name>A0A1J4KXR1_9EUKA</name>
<proteinExistence type="predicted"/>
<dbReference type="EMBL" id="MLAK01000384">
    <property type="protein sequence ID" value="OHT14349.1"/>
    <property type="molecule type" value="Genomic_DNA"/>
</dbReference>
<organism evidence="2 3">
    <name type="scientific">Tritrichomonas foetus</name>
    <dbReference type="NCBI Taxonomy" id="1144522"/>
    <lineage>
        <taxon>Eukaryota</taxon>
        <taxon>Metamonada</taxon>
        <taxon>Parabasalia</taxon>
        <taxon>Tritrichomonadida</taxon>
        <taxon>Tritrichomonadidae</taxon>
        <taxon>Tritrichomonas</taxon>
    </lineage>
</organism>
<evidence type="ECO:0000313" key="3">
    <source>
        <dbReference type="Proteomes" id="UP000179807"/>
    </source>
</evidence>
<feature type="transmembrane region" description="Helical" evidence="1">
    <location>
        <begin position="246"/>
        <end position="270"/>
    </location>
</feature>
<gene>
    <name evidence="2" type="ORF">TRFO_15257</name>
</gene>
<sequence>MIIPLFFTYLCRCTDFTKNGFVSYQLEGNKMNTANLDPSLLSTFIFSSQHSVRLDISIPGHINLTSFTDNALFVQTSKVTIFNPNPYPIDIDLWVSNSTTCKNGGVFVYTSDLITFSIAIRKAISSFCIFSLSNSYSTTTLYQPAKDAEIQFFRPQETAGVFAPYENSKLTTYLPFYTRINPKVGEHIEIEYSHRGAMKFAKDTTCVAKNIQYITDTEGPIVINFGGYPEKVTCSQASVYLQDKSIYITFLVLCSVTVIGIFIFIICMILRRNELFGPKNDEENAFLIDQIPEAKRTTDLSEFSTVEANQKLEIPKFF</sequence>
<evidence type="ECO:0000313" key="2">
    <source>
        <dbReference type="EMBL" id="OHT14349.1"/>
    </source>
</evidence>
<dbReference type="RefSeq" id="XP_068367485.1">
    <property type="nucleotide sequence ID" value="XM_068498283.1"/>
</dbReference>
<dbReference type="Proteomes" id="UP000179807">
    <property type="component" value="Unassembled WGS sequence"/>
</dbReference>
<dbReference type="GeneID" id="94832987"/>
<keyword evidence="1" id="KW-0812">Transmembrane</keyword>
<dbReference type="AlphaFoldDB" id="A0A1J4KXR1"/>
<keyword evidence="1" id="KW-1133">Transmembrane helix</keyword>
<comment type="caution">
    <text evidence="2">The sequence shown here is derived from an EMBL/GenBank/DDBJ whole genome shotgun (WGS) entry which is preliminary data.</text>
</comment>
<dbReference type="VEuPathDB" id="TrichDB:TRFO_15257"/>
<accession>A0A1J4KXR1</accession>
<keyword evidence="3" id="KW-1185">Reference proteome</keyword>
<protein>
    <submittedName>
        <fullName evidence="2">Uncharacterized protein</fullName>
    </submittedName>
</protein>
<keyword evidence="1" id="KW-0472">Membrane</keyword>